<dbReference type="PROSITE" id="PS50977">
    <property type="entry name" value="HTH_TETR_2"/>
    <property type="match status" value="1"/>
</dbReference>
<feature type="DNA-binding region" description="H-T-H motif" evidence="4">
    <location>
        <begin position="54"/>
        <end position="73"/>
    </location>
</feature>
<dbReference type="SUPFAM" id="SSF46689">
    <property type="entry name" value="Homeodomain-like"/>
    <property type="match status" value="1"/>
</dbReference>
<sequence length="227" mass="25089">MTDATFAPAEPPSFIDIVSAVSRVPQQGRSRASLERMVTAARELMLERGNEDFTLQEVGKQGEVSIGSIYLRFESKDNLVRAVLAQALQDLSDAEIGLMSRLAVACTSLGSFIPAYVDEYAEVLRVHAPLLRLTMLRAENDELVASLGKQVAIHAQNQATATILRYVREFGDQRDTQIRAHSAFQIIFATLARQLSLGSHGETGLGVNWDVLKRELSRMILAYLRAE</sequence>
<protein>
    <submittedName>
        <fullName evidence="6">TetR family transcriptional regulator</fullName>
    </submittedName>
</protein>
<dbReference type="PANTHER" id="PTHR30055">
    <property type="entry name" value="HTH-TYPE TRANSCRIPTIONAL REGULATOR RUTR"/>
    <property type="match status" value="1"/>
</dbReference>
<keyword evidence="7" id="KW-1185">Reference proteome</keyword>
<evidence type="ECO:0000259" key="5">
    <source>
        <dbReference type="PROSITE" id="PS50977"/>
    </source>
</evidence>
<organism evidence="6 7">
    <name type="scientific">Novosphingobium ovatum</name>
    <dbReference type="NCBI Taxonomy" id="1908523"/>
    <lineage>
        <taxon>Bacteria</taxon>
        <taxon>Pseudomonadati</taxon>
        <taxon>Pseudomonadota</taxon>
        <taxon>Alphaproteobacteria</taxon>
        <taxon>Sphingomonadales</taxon>
        <taxon>Sphingomonadaceae</taxon>
        <taxon>Novosphingobium</taxon>
    </lineage>
</organism>
<comment type="caution">
    <text evidence="6">The sequence shown here is derived from an EMBL/GenBank/DDBJ whole genome shotgun (WGS) entry which is preliminary data.</text>
</comment>
<dbReference type="InterPro" id="IPR009057">
    <property type="entry name" value="Homeodomain-like_sf"/>
</dbReference>
<keyword evidence="2 4" id="KW-0238">DNA-binding</keyword>
<gene>
    <name evidence="6" type="ORF">GTZ99_14365</name>
</gene>
<keyword evidence="3" id="KW-0804">Transcription</keyword>
<evidence type="ECO:0000313" key="7">
    <source>
        <dbReference type="Proteomes" id="UP000753724"/>
    </source>
</evidence>
<dbReference type="PRINTS" id="PR00455">
    <property type="entry name" value="HTHTETR"/>
</dbReference>
<dbReference type="RefSeq" id="WP_161720100.1">
    <property type="nucleotide sequence ID" value="NZ_JAAAPO010000006.1"/>
</dbReference>
<reference evidence="7" key="1">
    <citation type="submission" date="2020-01" db="EMBL/GenBank/DDBJ databases">
        <title>Sphingomonas sp. strain CSW-10.</title>
        <authorList>
            <person name="Chen W.-M."/>
        </authorList>
    </citation>
    <scope>NUCLEOTIDE SEQUENCE [LARGE SCALE GENOMIC DNA]</scope>
    <source>
        <strain evidence="7">FSY-8</strain>
    </source>
</reference>
<evidence type="ECO:0000313" key="6">
    <source>
        <dbReference type="EMBL" id="NBC37736.1"/>
    </source>
</evidence>
<name>A0ABW9XGW4_9SPHN</name>
<dbReference type="Gene3D" id="1.10.357.10">
    <property type="entry name" value="Tetracycline Repressor, domain 2"/>
    <property type="match status" value="1"/>
</dbReference>
<keyword evidence="1" id="KW-0805">Transcription regulation</keyword>
<evidence type="ECO:0000256" key="3">
    <source>
        <dbReference type="ARBA" id="ARBA00023163"/>
    </source>
</evidence>
<evidence type="ECO:0000256" key="4">
    <source>
        <dbReference type="PROSITE-ProRule" id="PRU00335"/>
    </source>
</evidence>
<dbReference type="InterPro" id="IPR050109">
    <property type="entry name" value="HTH-type_TetR-like_transc_reg"/>
</dbReference>
<feature type="domain" description="HTH tetR-type" evidence="5">
    <location>
        <begin position="31"/>
        <end position="91"/>
    </location>
</feature>
<evidence type="ECO:0000256" key="1">
    <source>
        <dbReference type="ARBA" id="ARBA00023015"/>
    </source>
</evidence>
<dbReference type="Proteomes" id="UP000753724">
    <property type="component" value="Unassembled WGS sequence"/>
</dbReference>
<dbReference type="PANTHER" id="PTHR30055:SF234">
    <property type="entry name" value="HTH-TYPE TRANSCRIPTIONAL REGULATOR BETI"/>
    <property type="match status" value="1"/>
</dbReference>
<accession>A0ABW9XGW4</accession>
<dbReference type="Pfam" id="PF00440">
    <property type="entry name" value="TetR_N"/>
    <property type="match status" value="1"/>
</dbReference>
<proteinExistence type="predicted"/>
<dbReference type="EMBL" id="JAAAPO010000006">
    <property type="protein sequence ID" value="NBC37736.1"/>
    <property type="molecule type" value="Genomic_DNA"/>
</dbReference>
<dbReference type="InterPro" id="IPR001647">
    <property type="entry name" value="HTH_TetR"/>
</dbReference>
<evidence type="ECO:0000256" key="2">
    <source>
        <dbReference type="ARBA" id="ARBA00023125"/>
    </source>
</evidence>